<keyword evidence="6" id="KW-1185">Reference proteome</keyword>
<gene>
    <name evidence="4" type="ORF">FB564_2286</name>
    <name evidence="3" type="ORF">Sar04_05760</name>
</gene>
<dbReference type="EMBL" id="VFOL01000001">
    <property type="protein sequence ID" value="TQL37140.1"/>
    <property type="molecule type" value="Genomic_DNA"/>
</dbReference>
<feature type="transmembrane region" description="Helical" evidence="2">
    <location>
        <begin position="81"/>
        <end position="110"/>
    </location>
</feature>
<comment type="caution">
    <text evidence="4">The sequence shown here is derived from an EMBL/GenBank/DDBJ whole genome shotgun (WGS) entry which is preliminary data.</text>
</comment>
<dbReference type="Proteomes" id="UP000677457">
    <property type="component" value="Unassembled WGS sequence"/>
</dbReference>
<dbReference type="Proteomes" id="UP000315983">
    <property type="component" value="Unassembled WGS sequence"/>
</dbReference>
<organism evidence="4 5">
    <name type="scientific">Salinispora arenicola</name>
    <dbReference type="NCBI Taxonomy" id="168697"/>
    <lineage>
        <taxon>Bacteria</taxon>
        <taxon>Bacillati</taxon>
        <taxon>Actinomycetota</taxon>
        <taxon>Actinomycetes</taxon>
        <taxon>Micromonosporales</taxon>
        <taxon>Micromonosporaceae</taxon>
        <taxon>Salinispora</taxon>
    </lineage>
</organism>
<proteinExistence type="predicted"/>
<evidence type="ECO:0000313" key="5">
    <source>
        <dbReference type="Proteomes" id="UP000315983"/>
    </source>
</evidence>
<evidence type="ECO:0000313" key="6">
    <source>
        <dbReference type="Proteomes" id="UP000677457"/>
    </source>
</evidence>
<name>A0A542XMY1_SALAC</name>
<feature type="compositionally biased region" description="Pro residues" evidence="1">
    <location>
        <begin position="1"/>
        <end position="48"/>
    </location>
</feature>
<reference evidence="3 6" key="2">
    <citation type="submission" date="2021-03" db="EMBL/GenBank/DDBJ databases">
        <title>Whole genome shotgun sequence of Salinispora arenicola NBRC 105043.</title>
        <authorList>
            <person name="Komaki H."/>
            <person name="Tamura T."/>
        </authorList>
    </citation>
    <scope>NUCLEOTIDE SEQUENCE [LARGE SCALE GENOMIC DNA]</scope>
    <source>
        <strain evidence="3 6">NBRC 105043</strain>
    </source>
</reference>
<keyword evidence="2" id="KW-0472">Membrane</keyword>
<evidence type="ECO:0000313" key="4">
    <source>
        <dbReference type="EMBL" id="TQL37140.1"/>
    </source>
</evidence>
<dbReference type="EMBL" id="BOQM01000004">
    <property type="protein sequence ID" value="GIM82157.1"/>
    <property type="molecule type" value="Genomic_DNA"/>
</dbReference>
<feature type="transmembrane region" description="Helical" evidence="2">
    <location>
        <begin position="131"/>
        <end position="153"/>
    </location>
</feature>
<keyword evidence="2" id="KW-1133">Transmembrane helix</keyword>
<reference evidence="4 5" key="1">
    <citation type="submission" date="2019-06" db="EMBL/GenBank/DDBJ databases">
        <title>Sequencing the genomes of 1000 actinobacteria strains.</title>
        <authorList>
            <person name="Klenk H.-P."/>
        </authorList>
    </citation>
    <scope>NUCLEOTIDE SEQUENCE [LARGE SCALE GENOMIC DNA]</scope>
    <source>
        <strain evidence="4 5">DSM 44819</strain>
    </source>
</reference>
<accession>A0A542XMY1</accession>
<evidence type="ECO:0000256" key="2">
    <source>
        <dbReference type="SAM" id="Phobius"/>
    </source>
</evidence>
<evidence type="ECO:0000313" key="3">
    <source>
        <dbReference type="EMBL" id="GIM82157.1"/>
    </source>
</evidence>
<feature type="region of interest" description="Disordered" evidence="1">
    <location>
        <begin position="1"/>
        <end position="73"/>
    </location>
</feature>
<protein>
    <recommendedName>
        <fullName evidence="7">DUF4190 domain-containing protein</fullName>
    </recommendedName>
</protein>
<keyword evidence="2" id="KW-0812">Transmembrane</keyword>
<evidence type="ECO:0000256" key="1">
    <source>
        <dbReference type="SAM" id="MobiDB-lite"/>
    </source>
</evidence>
<dbReference type="AlphaFoldDB" id="A0A542XMY1"/>
<evidence type="ECO:0008006" key="7">
    <source>
        <dbReference type="Google" id="ProtNLM"/>
    </source>
</evidence>
<sequence>MQPGPESPDPYPPPSGSVPHQPYPPPPPDPYAMPTNQPYPPPAPPHPYGTPTTPSGQEPYGGTPMYPNAGPPFPAGQQNTLGLIAMILGIASVPLVCCHLGLPLGIAAMVTGWLGQQKVEQGLAGNRGQALAGLICGAIGAVLGLGWGVVTVLG</sequence>